<evidence type="ECO:0000313" key="2">
    <source>
        <dbReference type="Proteomes" id="UP000712600"/>
    </source>
</evidence>
<proteinExistence type="predicted"/>
<dbReference type="AlphaFoldDB" id="A0A8S9NSQ4"/>
<accession>A0A8S9NSQ4</accession>
<gene>
    <name evidence="1" type="ORF">F2Q69_00040224</name>
</gene>
<comment type="caution">
    <text evidence="1">The sequence shown here is derived from an EMBL/GenBank/DDBJ whole genome shotgun (WGS) entry which is preliminary data.</text>
</comment>
<reference evidence="1" key="1">
    <citation type="submission" date="2019-12" db="EMBL/GenBank/DDBJ databases">
        <title>Genome sequencing and annotation of Brassica cretica.</title>
        <authorList>
            <person name="Studholme D.J."/>
            <person name="Sarris P."/>
        </authorList>
    </citation>
    <scope>NUCLEOTIDE SEQUENCE</scope>
    <source>
        <strain evidence="1">PFS-109/04</strain>
        <tissue evidence="1">Leaf</tissue>
    </source>
</reference>
<dbReference type="Proteomes" id="UP000712600">
    <property type="component" value="Unassembled WGS sequence"/>
</dbReference>
<dbReference type="EMBL" id="QGKX02001621">
    <property type="protein sequence ID" value="KAF3504468.1"/>
    <property type="molecule type" value="Genomic_DNA"/>
</dbReference>
<sequence length="98" mass="10718">MPFSLNRVLMENGITISLIATGLATTCFPSDHSMLPKLLDPDGFDESTVNVTEYNFFSFTSLKIKSGGSTEILTAVTVRVYLYVSDPSTLTANDGKFR</sequence>
<name>A0A8S9NSQ4_BRACR</name>
<evidence type="ECO:0000313" key="1">
    <source>
        <dbReference type="EMBL" id="KAF3504468.1"/>
    </source>
</evidence>
<protein>
    <submittedName>
        <fullName evidence="1">Uncharacterized protein</fullName>
    </submittedName>
</protein>
<organism evidence="1 2">
    <name type="scientific">Brassica cretica</name>
    <name type="common">Mustard</name>
    <dbReference type="NCBI Taxonomy" id="69181"/>
    <lineage>
        <taxon>Eukaryota</taxon>
        <taxon>Viridiplantae</taxon>
        <taxon>Streptophyta</taxon>
        <taxon>Embryophyta</taxon>
        <taxon>Tracheophyta</taxon>
        <taxon>Spermatophyta</taxon>
        <taxon>Magnoliopsida</taxon>
        <taxon>eudicotyledons</taxon>
        <taxon>Gunneridae</taxon>
        <taxon>Pentapetalae</taxon>
        <taxon>rosids</taxon>
        <taxon>malvids</taxon>
        <taxon>Brassicales</taxon>
        <taxon>Brassicaceae</taxon>
        <taxon>Brassiceae</taxon>
        <taxon>Brassica</taxon>
    </lineage>
</organism>